<dbReference type="CDD" id="cd18095">
    <property type="entry name" value="SpoU-like_rRNA-MTase"/>
    <property type="match status" value="1"/>
</dbReference>
<organism evidence="8 9">
    <name type="scientific">Candidatus Zymogenus saltonus</name>
    <dbReference type="NCBI Taxonomy" id="2844893"/>
    <lineage>
        <taxon>Bacteria</taxon>
        <taxon>Deltaproteobacteria</taxon>
        <taxon>Candidatus Zymogenia</taxon>
        <taxon>Candidatus Zymogeniales</taxon>
        <taxon>Candidatus Zymogenaceae</taxon>
        <taxon>Candidatus Zymogenus</taxon>
    </lineage>
</organism>
<feature type="binding site" evidence="6">
    <location>
        <position position="77"/>
    </location>
    <ligand>
        <name>S-adenosyl-L-methionine</name>
        <dbReference type="ChEBI" id="CHEBI:59789"/>
    </ligand>
</feature>
<evidence type="ECO:0000313" key="8">
    <source>
        <dbReference type="EMBL" id="MBN1574122.1"/>
    </source>
</evidence>
<keyword evidence="1 6" id="KW-0963">Cytoplasm</keyword>
<dbReference type="EMBL" id="JAFGIX010000066">
    <property type="protein sequence ID" value="MBN1574122.1"/>
    <property type="molecule type" value="Genomic_DNA"/>
</dbReference>
<gene>
    <name evidence="6 8" type="primary">rsmG</name>
    <name evidence="8" type="ORF">JW984_13075</name>
</gene>
<dbReference type="Pfam" id="PF02527">
    <property type="entry name" value="GidB"/>
    <property type="match status" value="1"/>
</dbReference>
<comment type="function">
    <text evidence="6">Specifically methylates the N7 position of a guanine in 16S rRNA.</text>
</comment>
<evidence type="ECO:0000256" key="6">
    <source>
        <dbReference type="HAMAP-Rule" id="MF_00074"/>
    </source>
</evidence>
<dbReference type="InterPro" id="IPR029063">
    <property type="entry name" value="SAM-dependent_MTases_sf"/>
</dbReference>
<dbReference type="Gene3D" id="3.40.50.150">
    <property type="entry name" value="Vaccinia Virus protein VP39"/>
    <property type="match status" value="1"/>
</dbReference>
<dbReference type="InterPro" id="IPR001537">
    <property type="entry name" value="SpoU_MeTrfase"/>
</dbReference>
<dbReference type="SUPFAM" id="SSF53335">
    <property type="entry name" value="S-adenosyl-L-methionine-dependent methyltransferases"/>
    <property type="match status" value="1"/>
</dbReference>
<dbReference type="InterPro" id="IPR003682">
    <property type="entry name" value="rRNA_ssu_MeTfrase_G"/>
</dbReference>
<keyword evidence="5 6" id="KW-0949">S-adenosyl-L-methionine</keyword>
<protein>
    <recommendedName>
        <fullName evidence="6">Ribosomal RNA small subunit methyltransferase G</fullName>
        <ecNumber evidence="6">2.1.1.-</ecNumber>
    </recommendedName>
    <alternativeName>
        <fullName evidence="6">16S rRNA 7-methylguanosine methyltransferase</fullName>
        <shortName evidence="6">16S rRNA m7G methyltransferase</shortName>
    </alternativeName>
</protein>
<feature type="domain" description="tRNA/rRNA methyltransferase SpoU type" evidence="7">
    <location>
        <begin position="351"/>
        <end position="475"/>
    </location>
</feature>
<sequence length="489" mass="54443">MRGSPEEMRELFIRSGIELDDRKLDLFYRFYLELIEKAPNADLTGLVSFEDIVVKHFIDSAIITKYVDLPSPLLDIGTGAGFPAVPLKIIRPEIKIYAAEGRKERVGFLMETIDLLGLDGIEIYPLRVKDNLPFKVRGVITRALEPIPETLIRTAPFLKEGDTVIFMKGPSAENEMEAIDKGIGRLFSPEEDISYTIPGTEYRRRLVIFERKGQKFVPGRDRSLGSKSPVEVKISSGKNPRFKELKSVLTGRGLKKGDFTILSGEKQVREALKTFPEEIEGIILSHERDLENMPEDIEDMVRYRLSKPLFNEIDSFGTGSPLLIIKVREIPEWRDENDAEWPSGITIFIPFQDPANVGGAVRTAVAFGVKRIVLLEGASNPYHVKSIRAAGTAIFRAPLFSGPKIEELKVCGAPLYSLDPGGESIARAVLPFNMGLVVGLEGPGLPENLRRSGGVRALSIPMVKGVESINATASLVAALFEWRRRHFTR</sequence>
<dbReference type="GO" id="GO:0005829">
    <property type="term" value="C:cytosol"/>
    <property type="evidence" value="ECO:0007669"/>
    <property type="project" value="TreeGrafter"/>
</dbReference>
<accession>A0A9D8KHB1</accession>
<evidence type="ECO:0000313" key="9">
    <source>
        <dbReference type="Proteomes" id="UP000809273"/>
    </source>
</evidence>
<comment type="caution">
    <text evidence="8">The sequence shown here is derived from an EMBL/GenBank/DDBJ whole genome shotgun (WGS) entry which is preliminary data.</text>
</comment>
<reference evidence="8" key="1">
    <citation type="journal article" date="2021" name="Environ. Microbiol.">
        <title>Genomic characterization of three novel Desulfobacterota classes expand the metabolic and phylogenetic diversity of the phylum.</title>
        <authorList>
            <person name="Murphy C.L."/>
            <person name="Biggerstaff J."/>
            <person name="Eichhorn A."/>
            <person name="Ewing E."/>
            <person name="Shahan R."/>
            <person name="Soriano D."/>
            <person name="Stewart S."/>
            <person name="VanMol K."/>
            <person name="Walker R."/>
            <person name="Walters P."/>
            <person name="Elshahed M.S."/>
            <person name="Youssef N.H."/>
        </authorList>
    </citation>
    <scope>NUCLEOTIDE SEQUENCE</scope>
    <source>
        <strain evidence="8">Zod_Metabat.24</strain>
    </source>
</reference>
<evidence type="ECO:0000256" key="1">
    <source>
        <dbReference type="ARBA" id="ARBA00022490"/>
    </source>
</evidence>
<evidence type="ECO:0000256" key="3">
    <source>
        <dbReference type="ARBA" id="ARBA00022603"/>
    </source>
</evidence>
<evidence type="ECO:0000256" key="4">
    <source>
        <dbReference type="ARBA" id="ARBA00022679"/>
    </source>
</evidence>
<dbReference type="AlphaFoldDB" id="A0A9D8KHB1"/>
<keyword evidence="3 6" id="KW-0489">Methyltransferase</keyword>
<dbReference type="PANTHER" id="PTHR31760:SF0">
    <property type="entry name" value="S-ADENOSYL-L-METHIONINE-DEPENDENT METHYLTRANSFERASES SUPERFAMILY PROTEIN"/>
    <property type="match status" value="1"/>
</dbReference>
<dbReference type="HAMAP" id="MF_00074">
    <property type="entry name" value="16SrRNA_methyltr_G"/>
    <property type="match status" value="1"/>
</dbReference>
<comment type="similarity">
    <text evidence="6">Belongs to the methyltransferase superfamily. RNA methyltransferase RsmG family.</text>
</comment>
<comment type="caution">
    <text evidence="6">Lacks conserved residue(s) required for the propagation of feature annotation.</text>
</comment>
<dbReference type="Gene3D" id="3.40.1280.10">
    <property type="match status" value="1"/>
</dbReference>
<dbReference type="InterPro" id="IPR029026">
    <property type="entry name" value="tRNA_m1G_MTases_N"/>
</dbReference>
<keyword evidence="2 6" id="KW-0698">rRNA processing</keyword>
<comment type="subcellular location">
    <subcellularLocation>
        <location evidence="6">Cytoplasm</location>
    </subcellularLocation>
</comment>
<dbReference type="GO" id="GO:0003723">
    <property type="term" value="F:RNA binding"/>
    <property type="evidence" value="ECO:0007669"/>
    <property type="project" value="InterPro"/>
</dbReference>
<evidence type="ECO:0000256" key="5">
    <source>
        <dbReference type="ARBA" id="ARBA00022691"/>
    </source>
</evidence>
<dbReference type="NCBIfam" id="TIGR00138">
    <property type="entry name" value="rsmG_gidB"/>
    <property type="match status" value="1"/>
</dbReference>
<dbReference type="InterPro" id="IPR029028">
    <property type="entry name" value="Alpha/beta_knot_MTases"/>
</dbReference>
<name>A0A9D8KHB1_9DELT</name>
<evidence type="ECO:0000256" key="2">
    <source>
        <dbReference type="ARBA" id="ARBA00022552"/>
    </source>
</evidence>
<proteinExistence type="inferred from homology"/>
<dbReference type="GO" id="GO:0070043">
    <property type="term" value="F:rRNA (guanine-N7-)-methyltransferase activity"/>
    <property type="evidence" value="ECO:0007669"/>
    <property type="project" value="UniProtKB-UniRule"/>
</dbReference>
<feature type="binding site" evidence="6">
    <location>
        <position position="82"/>
    </location>
    <ligand>
        <name>S-adenosyl-L-methionine</name>
        <dbReference type="ChEBI" id="CHEBI:59789"/>
    </ligand>
</feature>
<evidence type="ECO:0000259" key="7">
    <source>
        <dbReference type="Pfam" id="PF00588"/>
    </source>
</evidence>
<keyword evidence="4 6" id="KW-0808">Transferase</keyword>
<dbReference type="Proteomes" id="UP000809273">
    <property type="component" value="Unassembled WGS sequence"/>
</dbReference>
<dbReference type="SUPFAM" id="SSF75217">
    <property type="entry name" value="alpha/beta knot"/>
    <property type="match status" value="1"/>
</dbReference>
<reference evidence="8" key="2">
    <citation type="submission" date="2021-01" db="EMBL/GenBank/DDBJ databases">
        <authorList>
            <person name="Hahn C.R."/>
            <person name="Youssef N.H."/>
            <person name="Elshahed M."/>
        </authorList>
    </citation>
    <scope>NUCLEOTIDE SEQUENCE</scope>
    <source>
        <strain evidence="8">Zod_Metabat.24</strain>
    </source>
</reference>
<dbReference type="Pfam" id="PF00588">
    <property type="entry name" value="SpoU_methylase"/>
    <property type="match status" value="1"/>
</dbReference>
<dbReference type="EC" id="2.1.1.-" evidence="6"/>
<feature type="binding site" evidence="6">
    <location>
        <position position="142"/>
    </location>
    <ligand>
        <name>S-adenosyl-L-methionine</name>
        <dbReference type="ChEBI" id="CHEBI:59789"/>
    </ligand>
</feature>
<dbReference type="PANTHER" id="PTHR31760">
    <property type="entry name" value="S-ADENOSYL-L-METHIONINE-DEPENDENT METHYLTRANSFERASES SUPERFAMILY PROTEIN"/>
    <property type="match status" value="1"/>
</dbReference>